<evidence type="ECO:0000313" key="4">
    <source>
        <dbReference type="Proteomes" id="UP001341444"/>
    </source>
</evidence>
<feature type="chain" id="PRO_5045451787" description="Lipoprotein" evidence="2">
    <location>
        <begin position="26"/>
        <end position="164"/>
    </location>
</feature>
<reference evidence="3 4" key="1">
    <citation type="submission" date="2023-03" db="EMBL/GenBank/DDBJ databases">
        <title>Bacillus Genome Sequencing.</title>
        <authorList>
            <person name="Dunlap C."/>
        </authorList>
    </citation>
    <scope>NUCLEOTIDE SEQUENCE [LARGE SCALE GENOMIC DNA]</scope>
    <source>
        <strain evidence="3 4">B-23453</strain>
    </source>
</reference>
<feature type="region of interest" description="Disordered" evidence="1">
    <location>
        <begin position="21"/>
        <end position="49"/>
    </location>
</feature>
<sequence length="164" mass="17690">MRKICTSVIAAALAIGLAGCTGQNGKTNTPPPQAEGKNTKTTSTYPFPKNPVQKGKAQLILSNQNGDTSRNKAVIVDAKKTDIVDQLGTYYTNFDGRLLTFLYINQTFASTEEVTGDTQSFVNLSGDDLKPGTYTVTAVQFKDNDPTSTVINLTQAKYKVVDTK</sequence>
<accession>A0ABU6MLW9</accession>
<name>A0ABU6MLW9_9BACI</name>
<keyword evidence="4" id="KW-1185">Reference proteome</keyword>
<evidence type="ECO:0008006" key="5">
    <source>
        <dbReference type="Google" id="ProtNLM"/>
    </source>
</evidence>
<gene>
    <name evidence="3" type="ORF">P4T90_16325</name>
</gene>
<protein>
    <recommendedName>
        <fullName evidence="5">Lipoprotein</fullName>
    </recommendedName>
</protein>
<dbReference type="PROSITE" id="PS51257">
    <property type="entry name" value="PROKAR_LIPOPROTEIN"/>
    <property type="match status" value="1"/>
</dbReference>
<comment type="caution">
    <text evidence="3">The sequence shown here is derived from an EMBL/GenBank/DDBJ whole genome shotgun (WGS) entry which is preliminary data.</text>
</comment>
<evidence type="ECO:0000256" key="1">
    <source>
        <dbReference type="SAM" id="MobiDB-lite"/>
    </source>
</evidence>
<evidence type="ECO:0000313" key="3">
    <source>
        <dbReference type="EMBL" id="MED1204613.1"/>
    </source>
</evidence>
<evidence type="ECO:0000256" key="2">
    <source>
        <dbReference type="SAM" id="SignalP"/>
    </source>
</evidence>
<proteinExistence type="predicted"/>
<dbReference type="EMBL" id="JARMAB010000025">
    <property type="protein sequence ID" value="MED1204613.1"/>
    <property type="molecule type" value="Genomic_DNA"/>
</dbReference>
<organism evidence="3 4">
    <name type="scientific">Heyndrickxia acidicola</name>
    <dbReference type="NCBI Taxonomy" id="209389"/>
    <lineage>
        <taxon>Bacteria</taxon>
        <taxon>Bacillati</taxon>
        <taxon>Bacillota</taxon>
        <taxon>Bacilli</taxon>
        <taxon>Bacillales</taxon>
        <taxon>Bacillaceae</taxon>
        <taxon>Heyndrickxia</taxon>
    </lineage>
</organism>
<dbReference type="Proteomes" id="UP001341444">
    <property type="component" value="Unassembled WGS sequence"/>
</dbReference>
<feature type="signal peptide" evidence="2">
    <location>
        <begin position="1"/>
        <end position="25"/>
    </location>
</feature>
<dbReference type="RefSeq" id="WP_066268187.1">
    <property type="nucleotide sequence ID" value="NZ_JARMAB010000025.1"/>
</dbReference>
<keyword evidence="2" id="KW-0732">Signal</keyword>